<dbReference type="GO" id="GO:0005509">
    <property type="term" value="F:calcium ion binding"/>
    <property type="evidence" value="ECO:0007669"/>
    <property type="project" value="InterPro"/>
</dbReference>
<protein>
    <submittedName>
        <fullName evidence="7">Uncharacterized protein</fullName>
    </submittedName>
</protein>
<dbReference type="InterPro" id="IPR059100">
    <property type="entry name" value="TSP3_bac"/>
</dbReference>
<feature type="region of interest" description="Disordered" evidence="5">
    <location>
        <begin position="101"/>
        <end position="127"/>
    </location>
</feature>
<gene>
    <name evidence="7" type="ORF">A3J58_03145</name>
</gene>
<dbReference type="STRING" id="1802274.A3J58_03145"/>
<name>A0A1G2KVC2_9BACT</name>
<evidence type="ECO:0000313" key="7">
    <source>
        <dbReference type="EMBL" id="OHA02572.1"/>
    </source>
</evidence>
<evidence type="ECO:0000313" key="8">
    <source>
        <dbReference type="Proteomes" id="UP000178510"/>
    </source>
</evidence>
<dbReference type="SUPFAM" id="SSF103647">
    <property type="entry name" value="TSP type-3 repeat"/>
    <property type="match status" value="1"/>
</dbReference>
<sequence length="321" mass="36055">MNTQFWRFLPTSRKARLILVVLAVGAGLFLLKLIFFRPAGQRTPVDEGLVLKLHQEQLEKLREDSDGDGLKNWEEIIYQTDATNADTDGDGTPDGEEIKMDRDPAIKGPNDHFATSTPMDTTIKDPGTNYTRDFTRTFLRGPVSQIVAGGQAAIDIKAVEQYADKLSQQSVLADASRWTTKDIVIDRSNSKKILDTYLESYTNIFDTLNGRGENEVDVIVRALNIQDYTPLNDIADYPAEYQRAISKLRNLRVPERLADSHLATLNSLSKFKRSVELMQRLETDPLLAILALRERVTVSDQFNESLAAFHASITAELPRAQ</sequence>
<dbReference type="Pfam" id="PF18884">
    <property type="entry name" value="TSP3_bac"/>
    <property type="match status" value="2"/>
</dbReference>
<proteinExistence type="predicted"/>
<organism evidence="7 8">
    <name type="scientific">Candidatus Sungbacteria bacterium RIFCSPHIGHO2_02_FULL_52_23</name>
    <dbReference type="NCBI Taxonomy" id="1802274"/>
    <lineage>
        <taxon>Bacteria</taxon>
        <taxon>Candidatus Sungiibacteriota</taxon>
    </lineage>
</organism>
<dbReference type="Proteomes" id="UP000178510">
    <property type="component" value="Unassembled WGS sequence"/>
</dbReference>
<dbReference type="InterPro" id="IPR028974">
    <property type="entry name" value="TSP_type-3_rpt"/>
</dbReference>
<comment type="caution">
    <text evidence="7">The sequence shown here is derived from an EMBL/GenBank/DDBJ whole genome shotgun (WGS) entry which is preliminary data.</text>
</comment>
<keyword evidence="4" id="KW-0106">Calcium</keyword>
<keyword evidence="3" id="KW-0732">Signal</keyword>
<keyword evidence="6" id="KW-1133">Transmembrane helix</keyword>
<keyword evidence="2" id="KW-0964">Secreted</keyword>
<evidence type="ECO:0000256" key="5">
    <source>
        <dbReference type="SAM" id="MobiDB-lite"/>
    </source>
</evidence>
<feature type="transmembrane region" description="Helical" evidence="6">
    <location>
        <begin position="15"/>
        <end position="35"/>
    </location>
</feature>
<dbReference type="AlphaFoldDB" id="A0A1G2KVC2"/>
<evidence type="ECO:0000256" key="3">
    <source>
        <dbReference type="ARBA" id="ARBA00022729"/>
    </source>
</evidence>
<dbReference type="EMBL" id="MHQM01000041">
    <property type="protein sequence ID" value="OHA02572.1"/>
    <property type="molecule type" value="Genomic_DNA"/>
</dbReference>
<keyword evidence="6" id="KW-0812">Transmembrane</keyword>
<evidence type="ECO:0000256" key="6">
    <source>
        <dbReference type="SAM" id="Phobius"/>
    </source>
</evidence>
<comment type="subcellular location">
    <subcellularLocation>
        <location evidence="1">Secreted</location>
    </subcellularLocation>
</comment>
<evidence type="ECO:0000256" key="1">
    <source>
        <dbReference type="ARBA" id="ARBA00004613"/>
    </source>
</evidence>
<keyword evidence="6" id="KW-0472">Membrane</keyword>
<accession>A0A1G2KVC2</accession>
<evidence type="ECO:0000256" key="4">
    <source>
        <dbReference type="ARBA" id="ARBA00022837"/>
    </source>
</evidence>
<evidence type="ECO:0000256" key="2">
    <source>
        <dbReference type="ARBA" id="ARBA00022525"/>
    </source>
</evidence>
<reference evidence="7 8" key="1">
    <citation type="journal article" date="2016" name="Nat. Commun.">
        <title>Thousands of microbial genomes shed light on interconnected biogeochemical processes in an aquifer system.</title>
        <authorList>
            <person name="Anantharaman K."/>
            <person name="Brown C.T."/>
            <person name="Hug L.A."/>
            <person name="Sharon I."/>
            <person name="Castelle C.J."/>
            <person name="Probst A.J."/>
            <person name="Thomas B.C."/>
            <person name="Singh A."/>
            <person name="Wilkins M.J."/>
            <person name="Karaoz U."/>
            <person name="Brodie E.L."/>
            <person name="Williams K.H."/>
            <person name="Hubbard S.S."/>
            <person name="Banfield J.F."/>
        </authorList>
    </citation>
    <scope>NUCLEOTIDE SEQUENCE [LARGE SCALE GENOMIC DNA]</scope>
</reference>